<accession>A0A928WXV5</accession>
<proteinExistence type="predicted"/>
<dbReference type="Proteomes" id="UP000615026">
    <property type="component" value="Unassembled WGS sequence"/>
</dbReference>
<dbReference type="RefSeq" id="WP_193990428.1">
    <property type="nucleotide sequence ID" value="NZ_JADEXP010000008.1"/>
</dbReference>
<sequence>MAHEINNSLGFVGGNVSELQLSLKDMTDYIQLFERTFSAPGATVYAHLED</sequence>
<name>A0A928WXV5_LEPEC</name>
<comment type="caution">
    <text evidence="1">The sequence shown here is derived from an EMBL/GenBank/DDBJ whole genome shotgun (WGS) entry which is preliminary data.</text>
</comment>
<protein>
    <submittedName>
        <fullName evidence="1">Uncharacterized protein</fullName>
    </submittedName>
</protein>
<organism evidence="1 2">
    <name type="scientific">Leptolyngbya cf. ectocarpi LEGE 11479</name>
    <dbReference type="NCBI Taxonomy" id="1828722"/>
    <lineage>
        <taxon>Bacteria</taxon>
        <taxon>Bacillati</taxon>
        <taxon>Cyanobacteriota</taxon>
        <taxon>Cyanophyceae</taxon>
        <taxon>Leptolyngbyales</taxon>
        <taxon>Leptolyngbyaceae</taxon>
        <taxon>Leptolyngbya group</taxon>
        <taxon>Leptolyngbya</taxon>
    </lineage>
</organism>
<dbReference type="EMBL" id="JADEXP010000008">
    <property type="protein sequence ID" value="MBE9065460.1"/>
    <property type="molecule type" value="Genomic_DNA"/>
</dbReference>
<reference evidence="1" key="1">
    <citation type="submission" date="2020-10" db="EMBL/GenBank/DDBJ databases">
        <authorList>
            <person name="Castelo-Branco R."/>
            <person name="Eusebio N."/>
            <person name="Adriana R."/>
            <person name="Vieira A."/>
            <person name="Brugerolle De Fraissinette N."/>
            <person name="Rezende De Castro R."/>
            <person name="Schneider M.P."/>
            <person name="Vasconcelos V."/>
            <person name="Leao P.N."/>
        </authorList>
    </citation>
    <scope>NUCLEOTIDE SEQUENCE</scope>
    <source>
        <strain evidence="1">LEGE 11479</strain>
    </source>
</reference>
<dbReference type="Gene3D" id="1.10.287.130">
    <property type="match status" value="1"/>
</dbReference>
<keyword evidence="2" id="KW-1185">Reference proteome</keyword>
<gene>
    <name evidence="1" type="ORF">IQ260_02200</name>
</gene>
<evidence type="ECO:0000313" key="2">
    <source>
        <dbReference type="Proteomes" id="UP000615026"/>
    </source>
</evidence>
<dbReference type="AlphaFoldDB" id="A0A928WXV5"/>
<evidence type="ECO:0000313" key="1">
    <source>
        <dbReference type="EMBL" id="MBE9065460.1"/>
    </source>
</evidence>